<dbReference type="InterPro" id="IPR015943">
    <property type="entry name" value="WD40/YVTN_repeat-like_dom_sf"/>
</dbReference>
<evidence type="ECO:0000256" key="2">
    <source>
        <dbReference type="ARBA" id="ARBA00022737"/>
    </source>
</evidence>
<feature type="repeat" description="WD" evidence="3">
    <location>
        <begin position="85"/>
        <end position="124"/>
    </location>
</feature>
<evidence type="ECO:0000313" key="4">
    <source>
        <dbReference type="EMBL" id="RMZ93026.1"/>
    </source>
</evidence>
<dbReference type="InterPro" id="IPR001680">
    <property type="entry name" value="WD40_rpt"/>
</dbReference>
<sequence length="331" mass="36336">RCLLPLENNFLASGSDDSFFRIWNLKDRKIRDSFNKDNGGHSNQIRDLISIGNNHLSTASLDGSIKVWKVNENETRLISTFDSTNGGHTQAVVRLAVSGSYLMSGSADSTVKIWNKQNLNQIELKYTFDKSKGGHSGLVTSIVPLENNKIATGSNEIKIWNLNNGSLDFTFNSTKSVFSDPINFLIKNGQYLIATSSSPNFSVPGIIKVFDVNKLELQWTLDDKNGGHSSFIFDLTNLGDSCKIASASADRTIKIWNVISGKLEKTLTGHTDIVWITKYLGNSRLVSGSGDIEGTTGELNVWDIKSGKILQTFSQKNGDLVSGSVDHDIKP</sequence>
<feature type="repeat" description="WD" evidence="3">
    <location>
        <begin position="38"/>
        <end position="78"/>
    </location>
</feature>
<reference evidence="4 5" key="1">
    <citation type="journal article" date="2018" name="Sci. Rep.">
        <title>Genomic signatures of local adaptation to the degree of environmental predictability in rotifers.</title>
        <authorList>
            <person name="Franch-Gras L."/>
            <person name="Hahn C."/>
            <person name="Garcia-Roger E.M."/>
            <person name="Carmona M.J."/>
            <person name="Serra M."/>
            <person name="Gomez A."/>
        </authorList>
    </citation>
    <scope>NUCLEOTIDE SEQUENCE [LARGE SCALE GENOMIC DNA]</scope>
    <source>
        <strain evidence="4">HYR1</strain>
    </source>
</reference>
<dbReference type="PROSITE" id="PS50294">
    <property type="entry name" value="WD_REPEATS_REGION"/>
    <property type="match status" value="2"/>
</dbReference>
<dbReference type="EMBL" id="REGN01014123">
    <property type="protein sequence ID" value="RMZ93026.1"/>
    <property type="molecule type" value="Genomic_DNA"/>
</dbReference>
<feature type="non-terminal residue" evidence="4">
    <location>
        <position position="1"/>
    </location>
</feature>
<dbReference type="Proteomes" id="UP000276133">
    <property type="component" value="Unassembled WGS sequence"/>
</dbReference>
<comment type="caution">
    <text evidence="4">The sequence shown here is derived from an EMBL/GenBank/DDBJ whole genome shotgun (WGS) entry which is preliminary data.</text>
</comment>
<evidence type="ECO:0000313" key="5">
    <source>
        <dbReference type="Proteomes" id="UP000276133"/>
    </source>
</evidence>
<protein>
    <submittedName>
        <fullName evidence="4">WD40 repeat-containing</fullName>
    </submittedName>
</protein>
<dbReference type="PRINTS" id="PR00320">
    <property type="entry name" value="GPROTEINBRPT"/>
</dbReference>
<accession>A0A3M7P1P2</accession>
<dbReference type="SMART" id="SM00320">
    <property type="entry name" value="WD40"/>
    <property type="match status" value="5"/>
</dbReference>
<proteinExistence type="predicted"/>
<evidence type="ECO:0000256" key="3">
    <source>
        <dbReference type="PROSITE-ProRule" id="PRU00221"/>
    </source>
</evidence>
<dbReference type="OrthoDB" id="6262491at2759"/>
<keyword evidence="2" id="KW-0677">Repeat</keyword>
<dbReference type="InterPro" id="IPR036322">
    <property type="entry name" value="WD40_repeat_dom_sf"/>
</dbReference>
<dbReference type="AlphaFoldDB" id="A0A3M7P1P2"/>
<dbReference type="SUPFAM" id="SSF50978">
    <property type="entry name" value="WD40 repeat-like"/>
    <property type="match status" value="1"/>
</dbReference>
<dbReference type="PANTHER" id="PTHR44129">
    <property type="entry name" value="WD REPEAT-CONTAINING PROTEIN POP1"/>
    <property type="match status" value="1"/>
</dbReference>
<feature type="repeat" description="WD" evidence="3">
    <location>
        <begin position="225"/>
        <end position="266"/>
    </location>
</feature>
<gene>
    <name evidence="4" type="ORF">BpHYR1_027746</name>
</gene>
<dbReference type="Gene3D" id="2.130.10.10">
    <property type="entry name" value="YVTN repeat-like/Quinoprotein amine dehydrogenase"/>
    <property type="match status" value="2"/>
</dbReference>
<dbReference type="PROSITE" id="PS00678">
    <property type="entry name" value="WD_REPEATS_1"/>
    <property type="match status" value="1"/>
</dbReference>
<feature type="repeat" description="WD" evidence="3">
    <location>
        <begin position="7"/>
        <end position="33"/>
    </location>
</feature>
<dbReference type="InterPro" id="IPR020472">
    <property type="entry name" value="WD40_PAC1"/>
</dbReference>
<dbReference type="PROSITE" id="PS50082">
    <property type="entry name" value="WD_REPEATS_2"/>
    <property type="match status" value="4"/>
</dbReference>
<dbReference type="CDD" id="cd00200">
    <property type="entry name" value="WD40"/>
    <property type="match status" value="1"/>
</dbReference>
<dbReference type="InterPro" id="IPR019775">
    <property type="entry name" value="WD40_repeat_CS"/>
</dbReference>
<name>A0A3M7P1P2_BRAPC</name>
<organism evidence="4 5">
    <name type="scientific">Brachionus plicatilis</name>
    <name type="common">Marine rotifer</name>
    <name type="synonym">Brachionus muelleri</name>
    <dbReference type="NCBI Taxonomy" id="10195"/>
    <lineage>
        <taxon>Eukaryota</taxon>
        <taxon>Metazoa</taxon>
        <taxon>Spiralia</taxon>
        <taxon>Gnathifera</taxon>
        <taxon>Rotifera</taxon>
        <taxon>Eurotatoria</taxon>
        <taxon>Monogononta</taxon>
        <taxon>Pseudotrocha</taxon>
        <taxon>Ploima</taxon>
        <taxon>Brachionidae</taxon>
        <taxon>Brachionus</taxon>
    </lineage>
</organism>
<keyword evidence="1 3" id="KW-0853">WD repeat</keyword>
<keyword evidence="5" id="KW-1185">Reference proteome</keyword>
<evidence type="ECO:0000256" key="1">
    <source>
        <dbReference type="ARBA" id="ARBA00022574"/>
    </source>
</evidence>
<dbReference type="InterPro" id="IPR050349">
    <property type="entry name" value="WD_LIS1/nudF_dynein_reg"/>
</dbReference>
<dbReference type="STRING" id="10195.A0A3M7P1P2"/>
<dbReference type="Pfam" id="PF00400">
    <property type="entry name" value="WD40"/>
    <property type="match status" value="4"/>
</dbReference>